<dbReference type="Proteomes" id="UP000033633">
    <property type="component" value="Unassembled WGS sequence"/>
</dbReference>
<protein>
    <recommendedName>
        <fullName evidence="3">Phage protein</fullName>
    </recommendedName>
</protein>
<sequence length="112" mass="12432">MPDKRYIDIKVIDGGWQMDAGQQPEATSDLYSIAQDIKHAIMEKGLARELQAERNPALRADVLVRIEQEAERDIRVIPGTATATEVSPEYITLSAEAYEFGPTGDIQIEVMA</sequence>
<accession>A0A0F5VGT0</accession>
<organism evidence="1 2">
    <name type="scientific">Photobacterium halotolerans</name>
    <dbReference type="NCBI Taxonomy" id="265726"/>
    <lineage>
        <taxon>Bacteria</taxon>
        <taxon>Pseudomonadati</taxon>
        <taxon>Pseudomonadota</taxon>
        <taxon>Gammaproteobacteria</taxon>
        <taxon>Vibrionales</taxon>
        <taxon>Vibrionaceae</taxon>
        <taxon>Photobacterium</taxon>
    </lineage>
</organism>
<proteinExistence type="predicted"/>
<gene>
    <name evidence="1" type="ORF">KY46_00685</name>
</gene>
<dbReference type="Pfam" id="PF10761">
    <property type="entry name" value="DUF2590"/>
    <property type="match status" value="1"/>
</dbReference>
<evidence type="ECO:0000313" key="1">
    <source>
        <dbReference type="EMBL" id="KKD01381.1"/>
    </source>
</evidence>
<dbReference type="OrthoDB" id="6893744at2"/>
<evidence type="ECO:0008006" key="3">
    <source>
        <dbReference type="Google" id="ProtNLM"/>
    </source>
</evidence>
<evidence type="ECO:0000313" key="2">
    <source>
        <dbReference type="Proteomes" id="UP000033633"/>
    </source>
</evidence>
<dbReference type="STRING" id="265726.KY46_00685"/>
<dbReference type="RefSeq" id="WP_046218710.1">
    <property type="nucleotide sequence ID" value="NZ_JWYV01000001.1"/>
</dbReference>
<dbReference type="EMBL" id="JWYV01000001">
    <property type="protein sequence ID" value="KKD01381.1"/>
    <property type="molecule type" value="Genomic_DNA"/>
</dbReference>
<keyword evidence="2" id="KW-1185">Reference proteome</keyword>
<reference evidence="1 2" key="1">
    <citation type="submission" date="2014-12" db="EMBL/GenBank/DDBJ databases">
        <title>Mercury Reductase activity and rhizosphere competence traits in the genome of root associated Photobacterium halotolerans MELD1.</title>
        <authorList>
            <person name="Mathew D.C."/>
            <person name="Huang C.-C."/>
        </authorList>
    </citation>
    <scope>NUCLEOTIDE SEQUENCE [LARGE SCALE GENOMIC DNA]</scope>
    <source>
        <strain evidence="1 2">MELD1</strain>
    </source>
</reference>
<comment type="caution">
    <text evidence="1">The sequence shown here is derived from an EMBL/GenBank/DDBJ whole genome shotgun (WGS) entry which is preliminary data.</text>
</comment>
<dbReference type="AlphaFoldDB" id="A0A0F5VGT0"/>
<dbReference type="InterPro" id="IPR019697">
    <property type="entry name" value="Phage_HP1_Orf28"/>
</dbReference>
<dbReference type="PATRIC" id="fig|265726.11.peg.147"/>
<name>A0A0F5VGT0_9GAMM</name>